<protein>
    <submittedName>
        <fullName evidence="5">Aldehyde dehydrogenase family protein</fullName>
    </submittedName>
</protein>
<dbReference type="InterPro" id="IPR016161">
    <property type="entry name" value="Ald_DH/histidinol_DH"/>
</dbReference>
<feature type="domain" description="Aldehyde dehydrogenase" evidence="4">
    <location>
        <begin position="19"/>
        <end position="95"/>
    </location>
</feature>
<dbReference type="PANTHER" id="PTHR43720:SF2">
    <property type="entry name" value="2-AMINOMUCONIC SEMIALDEHYDE DEHYDROGENASE"/>
    <property type="match status" value="1"/>
</dbReference>
<dbReference type="InterPro" id="IPR015590">
    <property type="entry name" value="Aldehyde_DH_dom"/>
</dbReference>
<comment type="similarity">
    <text evidence="1">Belongs to the aldehyde dehydrogenase family.</text>
</comment>
<accession>A0ABX0A0H9</accession>
<dbReference type="Pfam" id="PF00171">
    <property type="entry name" value="Aldedh"/>
    <property type="match status" value="1"/>
</dbReference>
<keyword evidence="3" id="KW-0520">NAD</keyword>
<keyword evidence="2" id="KW-0560">Oxidoreductase</keyword>
<dbReference type="RefSeq" id="WP_161919738.1">
    <property type="nucleotide sequence ID" value="NZ_JAACYS010000010.1"/>
</dbReference>
<dbReference type="InterPro" id="IPR016162">
    <property type="entry name" value="Ald_DH_N"/>
</dbReference>
<name>A0ABX0A0H9_9BACI</name>
<evidence type="ECO:0000313" key="6">
    <source>
        <dbReference type="Proteomes" id="UP000743899"/>
    </source>
</evidence>
<evidence type="ECO:0000256" key="1">
    <source>
        <dbReference type="ARBA" id="ARBA00009986"/>
    </source>
</evidence>
<organism evidence="5 6">
    <name type="scientific">Pallidibacillus pasinlerensis</name>
    <dbReference type="NCBI Taxonomy" id="2703818"/>
    <lineage>
        <taxon>Bacteria</taxon>
        <taxon>Bacillati</taxon>
        <taxon>Bacillota</taxon>
        <taxon>Bacilli</taxon>
        <taxon>Bacillales</taxon>
        <taxon>Bacillaceae</taxon>
        <taxon>Pallidibacillus</taxon>
    </lineage>
</organism>
<evidence type="ECO:0000259" key="4">
    <source>
        <dbReference type="Pfam" id="PF00171"/>
    </source>
</evidence>
<comment type="caution">
    <text evidence="5">The sequence shown here is derived from an EMBL/GenBank/DDBJ whole genome shotgun (WGS) entry which is preliminary data.</text>
</comment>
<reference evidence="5 6" key="1">
    <citation type="submission" date="2020-01" db="EMBL/GenBank/DDBJ databases">
        <title>A novel Bacillus sp. from Pasinler.</title>
        <authorList>
            <person name="Adiguzel A."/>
            <person name="Ay H."/>
            <person name="Baltaci M.O."/>
        </authorList>
    </citation>
    <scope>NUCLEOTIDE SEQUENCE [LARGE SCALE GENOMIC DNA]</scope>
    <source>
        <strain evidence="5 6">P1</strain>
    </source>
</reference>
<evidence type="ECO:0000256" key="2">
    <source>
        <dbReference type="ARBA" id="ARBA00023002"/>
    </source>
</evidence>
<evidence type="ECO:0000313" key="5">
    <source>
        <dbReference type="EMBL" id="NCU16909.1"/>
    </source>
</evidence>
<dbReference type="Proteomes" id="UP000743899">
    <property type="component" value="Unassembled WGS sequence"/>
</dbReference>
<gene>
    <name evidence="5" type="ORF">GW534_03860</name>
</gene>
<dbReference type="EMBL" id="JAACYS010000010">
    <property type="protein sequence ID" value="NCU16909.1"/>
    <property type="molecule type" value="Genomic_DNA"/>
</dbReference>
<dbReference type="SUPFAM" id="SSF53720">
    <property type="entry name" value="ALDH-like"/>
    <property type="match status" value="1"/>
</dbReference>
<dbReference type="Gene3D" id="3.40.605.10">
    <property type="entry name" value="Aldehyde Dehydrogenase, Chain A, domain 1"/>
    <property type="match status" value="1"/>
</dbReference>
<proteinExistence type="inferred from homology"/>
<keyword evidence="6" id="KW-1185">Reference proteome</keyword>
<sequence length="102" mass="11484">MIDLFEDDFSNGNYIPFKNEETFENINPATEEVLGYVAKGSKEDEAVSTVRKSLKGEWSKLTTQERSKILRKVGDLILERKAELATLETLNTGIPSPLYVCV</sequence>
<dbReference type="PANTHER" id="PTHR43720">
    <property type="entry name" value="2-AMINOMUCONIC SEMIALDEHYDE DEHYDROGENASE"/>
    <property type="match status" value="1"/>
</dbReference>
<evidence type="ECO:0000256" key="3">
    <source>
        <dbReference type="ARBA" id="ARBA00023027"/>
    </source>
</evidence>